<dbReference type="EMBL" id="CP019609">
    <property type="protein sequence ID" value="AQP53003.1"/>
    <property type="molecule type" value="Genomic_DNA"/>
</dbReference>
<name>A0A1Q2D3V0_9ENTE</name>
<dbReference type="STRING" id="633807.BW732_01355"/>
<keyword evidence="2" id="KW-1185">Reference proteome</keyword>
<evidence type="ECO:0000313" key="2">
    <source>
        <dbReference type="Proteomes" id="UP000188246"/>
    </source>
</evidence>
<dbReference type="Proteomes" id="UP000188246">
    <property type="component" value="Chromosome"/>
</dbReference>
<evidence type="ECO:0000313" key="1">
    <source>
        <dbReference type="EMBL" id="AQP53003.1"/>
    </source>
</evidence>
<organism evidence="1 2">
    <name type="scientific">Vagococcus penaei</name>
    <dbReference type="NCBI Taxonomy" id="633807"/>
    <lineage>
        <taxon>Bacteria</taxon>
        <taxon>Bacillati</taxon>
        <taxon>Bacillota</taxon>
        <taxon>Bacilli</taxon>
        <taxon>Lactobacillales</taxon>
        <taxon>Enterococcaceae</taxon>
        <taxon>Vagococcus</taxon>
    </lineage>
</organism>
<dbReference type="AlphaFoldDB" id="A0A1Q2D3V0"/>
<dbReference type="OrthoDB" id="2146345at2"/>
<proteinExistence type="predicted"/>
<protein>
    <submittedName>
        <fullName evidence="1">Uncharacterized protein</fullName>
    </submittedName>
</protein>
<gene>
    <name evidence="1" type="ORF">BW732_01355</name>
</gene>
<accession>A0A1Q2D3V0</accession>
<sequence>MKDFKVEIDKLVSGDLTEIHIEPTDFLAFRDAWLDHPEKKRIIGEAQHKGHVVYRLDKDS</sequence>
<reference evidence="1 2" key="1">
    <citation type="journal article" date="2010" name="Int. J. Syst. Evol. Microbiol.">
        <title>Vagococcus penaei sp. nov., isolated from spoilage microbiota of cooked shrimp (Penaeus vannamei).</title>
        <authorList>
            <person name="Jaffres E."/>
            <person name="Prevost H."/>
            <person name="Rossero A."/>
            <person name="Joffraud J.J."/>
            <person name="Dousset X."/>
        </authorList>
    </citation>
    <scope>NUCLEOTIDE SEQUENCE [LARGE SCALE GENOMIC DNA]</scope>
    <source>
        <strain evidence="1 2">CD276</strain>
    </source>
</reference>
<dbReference type="KEGG" id="vpi:BW732_01355"/>
<dbReference type="RefSeq" id="WP_077275100.1">
    <property type="nucleotide sequence ID" value="NZ_CP019609.1"/>
</dbReference>